<keyword evidence="9 10" id="KW-0472">Membrane</keyword>
<dbReference type="AlphaFoldDB" id="A0A4Z2B2G2"/>
<evidence type="ECO:0000256" key="6">
    <source>
        <dbReference type="ARBA" id="ARBA00022792"/>
    </source>
</evidence>
<protein>
    <recommendedName>
        <fullName evidence="14">Solute carrier family 25 member 45</fullName>
    </recommendedName>
</protein>
<keyword evidence="4 10" id="KW-0812">Transmembrane</keyword>
<keyword evidence="5" id="KW-0677">Repeat</keyword>
<dbReference type="PRINTS" id="PR00926">
    <property type="entry name" value="MITOCARRIER"/>
</dbReference>
<reference evidence="12 13" key="1">
    <citation type="submission" date="2019-04" db="EMBL/GenBank/DDBJ databases">
        <title>The sequence and de novo assembly of Takifugu bimaculatus genome using PacBio and Hi-C technologies.</title>
        <authorList>
            <person name="Xu P."/>
            <person name="Liu B."/>
            <person name="Zhou Z."/>
        </authorList>
    </citation>
    <scope>NUCLEOTIDE SEQUENCE [LARGE SCALE GENOMIC DNA]</scope>
    <source>
        <strain evidence="12">TB-2018</strain>
        <tissue evidence="12">Muscle</tissue>
    </source>
</reference>
<comment type="subcellular location">
    <subcellularLocation>
        <location evidence="1">Mitochondrion inner membrane</location>
        <topology evidence="1">Multi-pass membrane protein</topology>
    </subcellularLocation>
</comment>
<gene>
    <name evidence="12" type="ORF">fugu_006577</name>
</gene>
<evidence type="ECO:0000313" key="12">
    <source>
        <dbReference type="EMBL" id="TNM86347.1"/>
    </source>
</evidence>
<feature type="repeat" description="Solcar" evidence="10">
    <location>
        <begin position="192"/>
        <end position="279"/>
    </location>
</feature>
<dbReference type="Proteomes" id="UP000516260">
    <property type="component" value="Chromosome 7"/>
</dbReference>
<dbReference type="InterPro" id="IPR018108">
    <property type="entry name" value="MCP_transmembrane"/>
</dbReference>
<evidence type="ECO:0000256" key="9">
    <source>
        <dbReference type="ARBA" id="ARBA00023136"/>
    </source>
</evidence>
<accession>A0A4Z2B2G2</accession>
<dbReference type="Pfam" id="PF00153">
    <property type="entry name" value="Mito_carr"/>
    <property type="match status" value="3"/>
</dbReference>
<keyword evidence="3 11" id="KW-0813">Transport</keyword>
<comment type="similarity">
    <text evidence="2 11">Belongs to the mitochondrial carrier (TC 2.A.29) family.</text>
</comment>
<evidence type="ECO:0000256" key="7">
    <source>
        <dbReference type="ARBA" id="ARBA00022989"/>
    </source>
</evidence>
<feature type="repeat" description="Solcar" evidence="10">
    <location>
        <begin position="1"/>
        <end position="83"/>
    </location>
</feature>
<dbReference type="InterPro" id="IPR050567">
    <property type="entry name" value="Mitochondrial_Carrier"/>
</dbReference>
<keyword evidence="7" id="KW-1133">Transmembrane helix</keyword>
<keyword evidence="13" id="KW-1185">Reference proteome</keyword>
<evidence type="ECO:0000256" key="8">
    <source>
        <dbReference type="ARBA" id="ARBA00023128"/>
    </source>
</evidence>
<dbReference type="Gene3D" id="1.50.40.10">
    <property type="entry name" value="Mitochondrial carrier domain"/>
    <property type="match status" value="1"/>
</dbReference>
<sequence>MPFLDFVAGCISGAVGLTVGHPLDTVKVRLQTQSVYQGLLHCVSETYTHEGLHGFFKGMTFPLLSAGLINSIAFGSYSTALDLLTGSRHSDPSQRKPASAAHVFTAGSFAGLTQLSVSIPIDLVKVRLQGQTSADQYRGSVHCVDEILKKEGPRGLFKGGTALAIRDLLSYGLYFLSYELICEALTEAGKEPGMFSIMTAGGLAGVLSWALATPMDVVKARLQMSEAGGRTYNGILDCMRTSVKEEGVRVFFKGVALNSVRAFPVNAITFLSYERLMKLFHSG</sequence>
<evidence type="ECO:0000256" key="3">
    <source>
        <dbReference type="ARBA" id="ARBA00022448"/>
    </source>
</evidence>
<dbReference type="FunFam" id="1.50.40.10:FF:000049">
    <property type="entry name" value="Solute carrier family 25 member 45"/>
    <property type="match status" value="1"/>
</dbReference>
<dbReference type="PANTHER" id="PTHR45624:SF6">
    <property type="entry name" value="SOLUTE CARRIER FAMILY 25 MEMBER 45"/>
    <property type="match status" value="1"/>
</dbReference>
<evidence type="ECO:0000256" key="11">
    <source>
        <dbReference type="RuleBase" id="RU000488"/>
    </source>
</evidence>
<evidence type="ECO:0000256" key="10">
    <source>
        <dbReference type="PROSITE-ProRule" id="PRU00282"/>
    </source>
</evidence>
<dbReference type="InterPro" id="IPR002067">
    <property type="entry name" value="MCP"/>
</dbReference>
<evidence type="ECO:0000256" key="2">
    <source>
        <dbReference type="ARBA" id="ARBA00006375"/>
    </source>
</evidence>
<keyword evidence="6" id="KW-0999">Mitochondrion inner membrane</keyword>
<evidence type="ECO:0000256" key="1">
    <source>
        <dbReference type="ARBA" id="ARBA00004448"/>
    </source>
</evidence>
<comment type="caution">
    <text evidence="12">The sequence shown here is derived from an EMBL/GenBank/DDBJ whole genome shotgun (WGS) entry which is preliminary data.</text>
</comment>
<evidence type="ECO:0000256" key="5">
    <source>
        <dbReference type="ARBA" id="ARBA00022737"/>
    </source>
</evidence>
<name>A0A4Z2B2G2_9TELE</name>
<dbReference type="GO" id="GO:0022857">
    <property type="term" value="F:transmembrane transporter activity"/>
    <property type="evidence" value="ECO:0007669"/>
    <property type="project" value="TreeGrafter"/>
</dbReference>
<keyword evidence="8" id="KW-0496">Mitochondrion</keyword>
<evidence type="ECO:0000256" key="4">
    <source>
        <dbReference type="ARBA" id="ARBA00022692"/>
    </source>
</evidence>
<organism evidence="12 13">
    <name type="scientific">Takifugu bimaculatus</name>
    <dbReference type="NCBI Taxonomy" id="433685"/>
    <lineage>
        <taxon>Eukaryota</taxon>
        <taxon>Metazoa</taxon>
        <taxon>Chordata</taxon>
        <taxon>Craniata</taxon>
        <taxon>Vertebrata</taxon>
        <taxon>Euteleostomi</taxon>
        <taxon>Actinopterygii</taxon>
        <taxon>Neopterygii</taxon>
        <taxon>Teleostei</taxon>
        <taxon>Neoteleostei</taxon>
        <taxon>Acanthomorphata</taxon>
        <taxon>Eupercaria</taxon>
        <taxon>Tetraodontiformes</taxon>
        <taxon>Tetradontoidea</taxon>
        <taxon>Tetraodontidae</taxon>
        <taxon>Takifugu</taxon>
    </lineage>
</organism>
<dbReference type="PANTHER" id="PTHR45624">
    <property type="entry name" value="MITOCHONDRIAL BASIC AMINO ACIDS TRANSPORTER-RELATED"/>
    <property type="match status" value="1"/>
</dbReference>
<evidence type="ECO:0008006" key="14">
    <source>
        <dbReference type="Google" id="ProtNLM"/>
    </source>
</evidence>
<dbReference type="EMBL" id="SWLE01000020">
    <property type="protein sequence ID" value="TNM86347.1"/>
    <property type="molecule type" value="Genomic_DNA"/>
</dbReference>
<dbReference type="GO" id="GO:0005743">
    <property type="term" value="C:mitochondrial inner membrane"/>
    <property type="evidence" value="ECO:0007669"/>
    <property type="project" value="UniProtKB-SubCell"/>
</dbReference>
<dbReference type="SUPFAM" id="SSF103506">
    <property type="entry name" value="Mitochondrial carrier"/>
    <property type="match status" value="1"/>
</dbReference>
<dbReference type="InterPro" id="IPR023395">
    <property type="entry name" value="MCP_dom_sf"/>
</dbReference>
<proteinExistence type="inferred from homology"/>
<feature type="repeat" description="Solcar" evidence="10">
    <location>
        <begin position="98"/>
        <end position="184"/>
    </location>
</feature>
<evidence type="ECO:0000313" key="13">
    <source>
        <dbReference type="Proteomes" id="UP000516260"/>
    </source>
</evidence>
<dbReference type="PROSITE" id="PS50920">
    <property type="entry name" value="SOLCAR"/>
    <property type="match status" value="3"/>
</dbReference>